<dbReference type="Gene3D" id="2.170.150.80">
    <property type="entry name" value="NAC domain"/>
    <property type="match status" value="1"/>
</dbReference>
<dbReference type="PROSITE" id="PS51257">
    <property type="entry name" value="PROKAR_LIPOPROTEIN"/>
    <property type="match status" value="1"/>
</dbReference>
<keyword evidence="2" id="KW-0805">Transcription regulation</keyword>
<organism evidence="9 10">
    <name type="scientific">Spirodela intermedia</name>
    <name type="common">Intermediate duckweed</name>
    <dbReference type="NCBI Taxonomy" id="51605"/>
    <lineage>
        <taxon>Eukaryota</taxon>
        <taxon>Viridiplantae</taxon>
        <taxon>Streptophyta</taxon>
        <taxon>Embryophyta</taxon>
        <taxon>Tracheophyta</taxon>
        <taxon>Spermatophyta</taxon>
        <taxon>Magnoliopsida</taxon>
        <taxon>Liliopsida</taxon>
        <taxon>Araceae</taxon>
        <taxon>Lemnoideae</taxon>
        <taxon>Spirodela</taxon>
    </lineage>
</organism>
<evidence type="ECO:0000256" key="3">
    <source>
        <dbReference type="ARBA" id="ARBA00023125"/>
    </source>
</evidence>
<dbReference type="EMBL" id="LR746272">
    <property type="protein sequence ID" value="CAA7402833.1"/>
    <property type="molecule type" value="Genomic_DNA"/>
</dbReference>
<dbReference type="GO" id="GO:0045893">
    <property type="term" value="P:positive regulation of DNA-templated transcription"/>
    <property type="evidence" value="ECO:0007669"/>
    <property type="project" value="UniProtKB-ARBA"/>
</dbReference>
<evidence type="ECO:0000313" key="10">
    <source>
        <dbReference type="Proteomes" id="UP000663760"/>
    </source>
</evidence>
<dbReference type="InterPro" id="IPR044799">
    <property type="entry name" value="SOG1-like"/>
</dbReference>
<dbReference type="GO" id="GO:0000976">
    <property type="term" value="F:transcription cis-regulatory region binding"/>
    <property type="evidence" value="ECO:0007669"/>
    <property type="project" value="TreeGrafter"/>
</dbReference>
<feature type="compositionally biased region" description="Polar residues" evidence="7">
    <location>
        <begin position="265"/>
        <end position="274"/>
    </location>
</feature>
<dbReference type="SUPFAM" id="SSF101941">
    <property type="entry name" value="NAC domain"/>
    <property type="match status" value="1"/>
</dbReference>
<dbReference type="FunFam" id="2.170.150.80:FF:000001">
    <property type="entry name" value="NAC domain-containing protein 73"/>
    <property type="match status" value="1"/>
</dbReference>
<evidence type="ECO:0000256" key="6">
    <source>
        <dbReference type="ARBA" id="ARBA00023242"/>
    </source>
</evidence>
<evidence type="ECO:0000313" key="9">
    <source>
        <dbReference type="EMBL" id="CAA7402833.1"/>
    </source>
</evidence>
<evidence type="ECO:0000256" key="5">
    <source>
        <dbReference type="ARBA" id="ARBA00023163"/>
    </source>
</evidence>
<sequence>MHRSSDLSWVMQGERALVNEAAMNSAQIGSISSCDLLDAKIGQHQRCGTKHCPGCGHKLERKPAGFVDYLCRLKDWVGLPAGVKFDPTDQELIEHLEAKVSSGESKSHPLIDEFIPTIEGEDGICYTHPEKLPGVTKDGLCKHFFHRPSKAYTTGTRKRRKVQTLEGGETRWHKTGKTRPVMANGRQKGCKKILVLYTNFGKHRKPEKTNWVMHQYHLGQLEEEKEGELVVSKIFYQTQPRQCSWTADRGAAIAADAMEHVRDNGSASSSSKEAVNQRDEMSPGGGISGYSAAGIQCMNSDSFGFSPFGKSFDQVTIAGPCENLVSVFVHACRK</sequence>
<dbReference type="PANTHER" id="PTHR31079:SF31">
    <property type="entry name" value="NAC DOMAIN-CONTAINING PROTEIN 75"/>
    <property type="match status" value="1"/>
</dbReference>
<dbReference type="OrthoDB" id="2020306at2759"/>
<dbReference type="InterPro" id="IPR036093">
    <property type="entry name" value="NAC_dom_sf"/>
</dbReference>
<dbReference type="InterPro" id="IPR003441">
    <property type="entry name" value="NAC-dom"/>
</dbReference>
<evidence type="ECO:0000256" key="4">
    <source>
        <dbReference type="ARBA" id="ARBA00023159"/>
    </source>
</evidence>
<dbReference type="PROSITE" id="PS51005">
    <property type="entry name" value="NAC"/>
    <property type="match status" value="1"/>
</dbReference>
<dbReference type="Pfam" id="PF02365">
    <property type="entry name" value="NAM"/>
    <property type="match status" value="1"/>
</dbReference>
<keyword evidence="3" id="KW-0238">DNA-binding</keyword>
<accession>A0A7I8KYF2</accession>
<keyword evidence="6" id="KW-0539">Nucleus</keyword>
<feature type="region of interest" description="Disordered" evidence="7">
    <location>
        <begin position="263"/>
        <end position="283"/>
    </location>
</feature>
<keyword evidence="10" id="KW-1185">Reference proteome</keyword>
<keyword evidence="4" id="KW-0010">Activator</keyword>
<dbReference type="AlphaFoldDB" id="A0A7I8KYF2"/>
<dbReference type="GO" id="GO:0003700">
    <property type="term" value="F:DNA-binding transcription factor activity"/>
    <property type="evidence" value="ECO:0007669"/>
    <property type="project" value="InterPro"/>
</dbReference>
<evidence type="ECO:0000256" key="1">
    <source>
        <dbReference type="ARBA" id="ARBA00004123"/>
    </source>
</evidence>
<protein>
    <recommendedName>
        <fullName evidence="8">NAC domain-containing protein</fullName>
    </recommendedName>
</protein>
<proteinExistence type="predicted"/>
<evidence type="ECO:0000256" key="2">
    <source>
        <dbReference type="ARBA" id="ARBA00023015"/>
    </source>
</evidence>
<evidence type="ECO:0000259" key="8">
    <source>
        <dbReference type="PROSITE" id="PS51005"/>
    </source>
</evidence>
<reference evidence="9" key="1">
    <citation type="submission" date="2020-02" db="EMBL/GenBank/DDBJ databases">
        <authorList>
            <person name="Scholz U."/>
            <person name="Mascher M."/>
            <person name="Fiebig A."/>
        </authorList>
    </citation>
    <scope>NUCLEOTIDE SEQUENCE</scope>
</reference>
<feature type="domain" description="NAC" evidence="8">
    <location>
        <begin position="79"/>
        <end position="237"/>
    </location>
</feature>
<dbReference type="Proteomes" id="UP000663760">
    <property type="component" value="Chromosome 9"/>
</dbReference>
<keyword evidence="5" id="KW-0804">Transcription</keyword>
<comment type="subcellular location">
    <subcellularLocation>
        <location evidence="1">Nucleus</location>
    </subcellularLocation>
</comment>
<dbReference type="GO" id="GO:0005634">
    <property type="term" value="C:nucleus"/>
    <property type="evidence" value="ECO:0007669"/>
    <property type="project" value="UniProtKB-SubCell"/>
</dbReference>
<dbReference type="PANTHER" id="PTHR31079">
    <property type="entry name" value="NAC DOMAIN-CONTAINING PROTEIN 73"/>
    <property type="match status" value="1"/>
</dbReference>
<gene>
    <name evidence="9" type="ORF">SI8410_09013511</name>
</gene>
<evidence type="ECO:0000256" key="7">
    <source>
        <dbReference type="SAM" id="MobiDB-lite"/>
    </source>
</evidence>
<name>A0A7I8KYF2_SPIIN</name>